<evidence type="ECO:0000313" key="13">
    <source>
        <dbReference type="EMBL" id="KAJ7749848.1"/>
    </source>
</evidence>
<dbReference type="InterPro" id="IPR050371">
    <property type="entry name" value="Fungal_virulence_M36"/>
</dbReference>
<comment type="cofactor">
    <cofactor evidence="11">
        <name>Zn(2+)</name>
        <dbReference type="ChEBI" id="CHEBI:29105"/>
    </cofactor>
    <text evidence="11">Binds 1 zinc ion per subunit.</text>
</comment>
<feature type="non-terminal residue" evidence="13">
    <location>
        <position position="1"/>
    </location>
</feature>
<keyword evidence="4 12" id="KW-0645">Protease</keyword>
<keyword evidence="8 12" id="KW-0482">Metalloprotease</keyword>
<evidence type="ECO:0000256" key="1">
    <source>
        <dbReference type="ARBA" id="ARBA00004613"/>
    </source>
</evidence>
<dbReference type="GO" id="GO:0004222">
    <property type="term" value="F:metalloendopeptidase activity"/>
    <property type="evidence" value="ECO:0007669"/>
    <property type="project" value="InterPro"/>
</dbReference>
<dbReference type="PANTHER" id="PTHR33478:SF1">
    <property type="entry name" value="EXTRACELLULAR METALLOPROTEINASE MEP"/>
    <property type="match status" value="1"/>
</dbReference>
<feature type="binding site" evidence="11">
    <location>
        <position position="41"/>
    </location>
    <ligand>
        <name>Zn(2+)</name>
        <dbReference type="ChEBI" id="CHEBI:29105"/>
        <note>catalytic</note>
    </ligand>
</feature>
<dbReference type="GO" id="GO:0006508">
    <property type="term" value="P:proteolysis"/>
    <property type="evidence" value="ECO:0007669"/>
    <property type="project" value="UniProtKB-KW"/>
</dbReference>
<dbReference type="InterPro" id="IPR001842">
    <property type="entry name" value="Peptidase_M36"/>
</dbReference>
<dbReference type="SUPFAM" id="SSF55486">
    <property type="entry name" value="Metalloproteases ('zincins'), catalytic domain"/>
    <property type="match status" value="1"/>
</dbReference>
<evidence type="ECO:0000256" key="7">
    <source>
        <dbReference type="ARBA" id="ARBA00022833"/>
    </source>
</evidence>
<keyword evidence="6 12" id="KW-0378">Hydrolase</keyword>
<dbReference type="EC" id="3.4.24.-" evidence="12"/>
<keyword evidence="9 12" id="KW-0865">Zymogen</keyword>
<evidence type="ECO:0000256" key="5">
    <source>
        <dbReference type="ARBA" id="ARBA00022723"/>
    </source>
</evidence>
<dbReference type="Gene3D" id="1.10.390.10">
    <property type="entry name" value="Neutral Protease Domain 2"/>
    <property type="match status" value="1"/>
</dbReference>
<comment type="subcellular location">
    <subcellularLocation>
        <location evidence="1 12">Secreted</location>
    </subcellularLocation>
</comment>
<comment type="caution">
    <text evidence="13">The sequence shown here is derived from an EMBL/GenBank/DDBJ whole genome shotgun (WGS) entry which is preliminary data.</text>
</comment>
<feature type="binding site" evidence="11">
    <location>
        <position position="12"/>
    </location>
    <ligand>
        <name>Zn(2+)</name>
        <dbReference type="ChEBI" id="CHEBI:29105"/>
        <note>catalytic</note>
    </ligand>
</feature>
<dbReference type="PANTHER" id="PTHR33478">
    <property type="entry name" value="EXTRACELLULAR METALLOPROTEINASE MEP"/>
    <property type="match status" value="1"/>
</dbReference>
<evidence type="ECO:0000256" key="6">
    <source>
        <dbReference type="ARBA" id="ARBA00022801"/>
    </source>
</evidence>
<evidence type="ECO:0000256" key="12">
    <source>
        <dbReference type="RuleBase" id="RU364017"/>
    </source>
</evidence>
<name>A0AAD7ISW7_9AGAR</name>
<evidence type="ECO:0000256" key="10">
    <source>
        <dbReference type="PIRSR" id="PIRSR601842-1"/>
    </source>
</evidence>
<evidence type="ECO:0000313" key="14">
    <source>
        <dbReference type="Proteomes" id="UP001215280"/>
    </source>
</evidence>
<evidence type="ECO:0000256" key="4">
    <source>
        <dbReference type="ARBA" id="ARBA00022670"/>
    </source>
</evidence>
<feature type="active site" evidence="10">
    <location>
        <position position="13"/>
    </location>
</feature>
<dbReference type="AlphaFoldDB" id="A0AAD7ISW7"/>
<evidence type="ECO:0000256" key="9">
    <source>
        <dbReference type="ARBA" id="ARBA00023145"/>
    </source>
</evidence>
<feature type="binding site" evidence="11">
    <location>
        <position position="16"/>
    </location>
    <ligand>
        <name>Zn(2+)</name>
        <dbReference type="ChEBI" id="CHEBI:29105"/>
        <note>catalytic</note>
    </ligand>
</feature>
<gene>
    <name evidence="13" type="ORF">DFH07DRAFT_701676</name>
</gene>
<comment type="similarity">
    <text evidence="2 12">Belongs to the peptidase M36 family.</text>
</comment>
<evidence type="ECO:0000256" key="3">
    <source>
        <dbReference type="ARBA" id="ARBA00022525"/>
    </source>
</evidence>
<organism evidence="13 14">
    <name type="scientific">Mycena maculata</name>
    <dbReference type="NCBI Taxonomy" id="230809"/>
    <lineage>
        <taxon>Eukaryota</taxon>
        <taxon>Fungi</taxon>
        <taxon>Dikarya</taxon>
        <taxon>Basidiomycota</taxon>
        <taxon>Agaricomycotina</taxon>
        <taxon>Agaricomycetes</taxon>
        <taxon>Agaricomycetidae</taxon>
        <taxon>Agaricales</taxon>
        <taxon>Marasmiineae</taxon>
        <taxon>Mycenaceae</taxon>
        <taxon>Mycena</taxon>
    </lineage>
</organism>
<dbReference type="InterPro" id="IPR027268">
    <property type="entry name" value="Peptidase_M4/M1_CTD_sf"/>
</dbReference>
<protein>
    <recommendedName>
        <fullName evidence="12">Extracellular metalloproteinase</fullName>
        <ecNumber evidence="12">3.4.24.-</ecNumber>
    </recommendedName>
    <alternativeName>
        <fullName evidence="12">Fungalysin</fullName>
    </alternativeName>
</protein>
<evidence type="ECO:0000256" key="11">
    <source>
        <dbReference type="PIRSR" id="PIRSR601842-2"/>
    </source>
</evidence>
<evidence type="ECO:0000256" key="8">
    <source>
        <dbReference type="ARBA" id="ARBA00023049"/>
    </source>
</evidence>
<sequence length="152" mass="16673">RDSALDNGIIIHELTHGLTHHMTGGGTTRSLRSLEGSGLGEGWSDAMADWVFQTSAPIKDYVHAVYATGNPNGNRMFPYSTSAKTNPLRYRDVKTYVKKNSIHSVSPFPQIWANLLHNVHAALVEKYGFSTSAMTNPNGSEGNIVFLHLSMD</sequence>
<dbReference type="Proteomes" id="UP001215280">
    <property type="component" value="Unassembled WGS sequence"/>
</dbReference>
<keyword evidence="5 11" id="KW-0479">Metal-binding</keyword>
<proteinExistence type="inferred from homology"/>
<keyword evidence="3 12" id="KW-0964">Secreted</keyword>
<reference evidence="13" key="1">
    <citation type="submission" date="2023-03" db="EMBL/GenBank/DDBJ databases">
        <title>Massive genome expansion in bonnet fungi (Mycena s.s.) driven by repeated elements and novel gene families across ecological guilds.</title>
        <authorList>
            <consortium name="Lawrence Berkeley National Laboratory"/>
            <person name="Harder C.B."/>
            <person name="Miyauchi S."/>
            <person name="Viragh M."/>
            <person name="Kuo A."/>
            <person name="Thoen E."/>
            <person name="Andreopoulos B."/>
            <person name="Lu D."/>
            <person name="Skrede I."/>
            <person name="Drula E."/>
            <person name="Henrissat B."/>
            <person name="Morin E."/>
            <person name="Kohler A."/>
            <person name="Barry K."/>
            <person name="LaButti K."/>
            <person name="Morin E."/>
            <person name="Salamov A."/>
            <person name="Lipzen A."/>
            <person name="Mereny Z."/>
            <person name="Hegedus B."/>
            <person name="Baldrian P."/>
            <person name="Stursova M."/>
            <person name="Weitz H."/>
            <person name="Taylor A."/>
            <person name="Grigoriev I.V."/>
            <person name="Nagy L.G."/>
            <person name="Martin F."/>
            <person name="Kauserud H."/>
        </authorList>
    </citation>
    <scope>NUCLEOTIDE SEQUENCE</scope>
    <source>
        <strain evidence="13">CBHHK188m</strain>
    </source>
</reference>
<dbReference type="GO" id="GO:0008270">
    <property type="term" value="F:zinc ion binding"/>
    <property type="evidence" value="ECO:0007669"/>
    <property type="project" value="InterPro"/>
</dbReference>
<dbReference type="Gene3D" id="3.10.170.10">
    <property type="match status" value="1"/>
</dbReference>
<accession>A0AAD7ISW7</accession>
<dbReference type="EMBL" id="JARJLG010000084">
    <property type="protein sequence ID" value="KAJ7749848.1"/>
    <property type="molecule type" value="Genomic_DNA"/>
</dbReference>
<keyword evidence="7 11" id="KW-0862">Zinc</keyword>
<dbReference type="GO" id="GO:0005615">
    <property type="term" value="C:extracellular space"/>
    <property type="evidence" value="ECO:0007669"/>
    <property type="project" value="InterPro"/>
</dbReference>
<feature type="non-terminal residue" evidence="13">
    <location>
        <position position="152"/>
    </location>
</feature>
<evidence type="ECO:0000256" key="2">
    <source>
        <dbReference type="ARBA" id="ARBA00006006"/>
    </source>
</evidence>
<keyword evidence="14" id="KW-1185">Reference proteome</keyword>
<dbReference type="Pfam" id="PF02128">
    <property type="entry name" value="Peptidase_M36"/>
    <property type="match status" value="1"/>
</dbReference>